<dbReference type="Proteomes" id="UP001249845">
    <property type="component" value="Segment"/>
</dbReference>
<keyword evidence="3" id="KW-1185">Reference proteome</keyword>
<dbReference type="EMBL" id="OP549838">
    <property type="protein sequence ID" value="UYD39122.1"/>
    <property type="molecule type" value="Genomic_DNA"/>
</dbReference>
<accession>A0AAE9P2H1</accession>
<evidence type="ECO:0000313" key="3">
    <source>
        <dbReference type="Proteomes" id="UP001249845"/>
    </source>
</evidence>
<protein>
    <submittedName>
        <fullName evidence="2">Capsid protein</fullName>
    </submittedName>
</protein>
<feature type="region of interest" description="Disordered" evidence="1">
    <location>
        <begin position="73"/>
        <end position="93"/>
    </location>
</feature>
<evidence type="ECO:0000313" key="2">
    <source>
        <dbReference type="EMBL" id="UYD39122.1"/>
    </source>
</evidence>
<evidence type="ECO:0000256" key="1">
    <source>
        <dbReference type="SAM" id="MobiDB-lite"/>
    </source>
</evidence>
<name>A0AAE9P2H1_9VIRU</name>
<proteinExistence type="predicted"/>
<reference evidence="2" key="1">
    <citation type="submission" date="2022-09" db="EMBL/GenBank/DDBJ databases">
        <title>Identification of single-stranded DNA viruses in an American wigeon fecal sample.</title>
        <authorList>
            <person name="Olivio D."/>
            <person name="Khalifeh A."/>
            <person name="Kraberger S."/>
            <person name="Varsani A."/>
        </authorList>
    </citation>
    <scope>NUCLEOTIDE SEQUENCE</scope>
    <source>
        <strain evidence="2">K19_558</strain>
    </source>
</reference>
<organism evidence="2 3">
    <name type="scientific">Wigfec virus K19_558</name>
    <dbReference type="NCBI Taxonomy" id="2986011"/>
    <lineage>
        <taxon>Viruses</taxon>
        <taxon>Monodnaviria</taxon>
        <taxon>Shotokuvirae</taxon>
        <taxon>Cressdnaviricota</taxon>
        <taxon>Arfiviricetes</taxon>
        <taxon>Saturnivirales</taxon>
        <taxon>Mahapunaviridae</taxon>
        <taxon>Anthevirus</taxon>
        <taxon>Anthevirus cielois</taxon>
    </lineage>
</organism>
<sequence>MAKRFGSTYARRNVRRRLNFGARRVSRRRRFARSRRNKTWTSQSATGNQFNYRTRRMRPRAWRRMLWRDTIGQQHYRSQGQGTGTLTTGTSQGNGNVQIFNPTFIGVPGPTTAFWTATGGLQPTDAGAAVATFGASDLVIRGGRIGITISCPDAVTQEVACTIWVVRVQEDPNYTFVPTVQSYGGMIDSTPDFQKRVGKVLYNKSAILSGAYPHMTLEHRLRVEKIDQEIFGTELGNQIIFIVSIANLQSADDLTLFTSVYHDLSFTGDAVA</sequence>
<feature type="compositionally biased region" description="Low complexity" evidence="1">
    <location>
        <begin position="78"/>
        <end position="93"/>
    </location>
</feature>